<dbReference type="Pfam" id="PF10135">
    <property type="entry name" value="Rod-binding"/>
    <property type="match status" value="1"/>
</dbReference>
<accession>A0A178MCV6</accession>
<feature type="domain" description="Flagellar protein FlgJ N-terminal" evidence="1">
    <location>
        <begin position="51"/>
        <end position="90"/>
    </location>
</feature>
<gene>
    <name evidence="2" type="ORF">A6A04_05880</name>
</gene>
<dbReference type="InterPro" id="IPR019301">
    <property type="entry name" value="Flagellar_prot_FlgJ_N"/>
</dbReference>
<proteinExistence type="predicted"/>
<reference evidence="2 3" key="1">
    <citation type="submission" date="2016-04" db="EMBL/GenBank/DDBJ databases">
        <title>Draft genome sequence of freshwater magnetotactic bacteria Magnetospirillum marisnigri SP-1 and Magnetospirillum moscoviense BB-1.</title>
        <authorList>
            <person name="Koziaeva V."/>
            <person name="Dziuba M.V."/>
            <person name="Ivanov T.M."/>
            <person name="Kuznetsov B."/>
            <person name="Grouzdev D.S."/>
        </authorList>
    </citation>
    <scope>NUCLEOTIDE SEQUENCE [LARGE SCALE GENOMIC DNA]</scope>
    <source>
        <strain evidence="2 3">SP-1</strain>
    </source>
</reference>
<evidence type="ECO:0000259" key="1">
    <source>
        <dbReference type="Pfam" id="PF10135"/>
    </source>
</evidence>
<dbReference type="OrthoDB" id="7862954at2"/>
<dbReference type="Proteomes" id="UP000078428">
    <property type="component" value="Unassembled WGS sequence"/>
</dbReference>
<dbReference type="AlphaFoldDB" id="A0A178MCV6"/>
<dbReference type="STRING" id="1285242.A6A04_05880"/>
<protein>
    <submittedName>
        <fullName evidence="2">Chemotaxis protein chel</fullName>
    </submittedName>
</protein>
<keyword evidence="3" id="KW-1185">Reference proteome</keyword>
<name>A0A178MCV6_9PROT</name>
<sequence>MTAIAAAAANAYDAYQAAPKAPNMAQTASKSTAAKVGRQFETQFVSQMFQHMFAGIKTDGLFGGGSGEEMFRSLLIDEYAKMVANRGGSNGNGSGFGIGSAVQKMLLKHQEVQ</sequence>
<evidence type="ECO:0000313" key="2">
    <source>
        <dbReference type="EMBL" id="OAN46640.1"/>
    </source>
</evidence>
<dbReference type="EMBL" id="LWQT01000088">
    <property type="protein sequence ID" value="OAN46640.1"/>
    <property type="molecule type" value="Genomic_DNA"/>
</dbReference>
<evidence type="ECO:0000313" key="3">
    <source>
        <dbReference type="Proteomes" id="UP000078428"/>
    </source>
</evidence>
<dbReference type="RefSeq" id="WP_068494817.1">
    <property type="nucleotide sequence ID" value="NZ_LWQT01000088.1"/>
</dbReference>
<organism evidence="2 3">
    <name type="scientific">Paramagnetospirillum marisnigri</name>
    <dbReference type="NCBI Taxonomy" id="1285242"/>
    <lineage>
        <taxon>Bacteria</taxon>
        <taxon>Pseudomonadati</taxon>
        <taxon>Pseudomonadota</taxon>
        <taxon>Alphaproteobacteria</taxon>
        <taxon>Rhodospirillales</taxon>
        <taxon>Magnetospirillaceae</taxon>
        <taxon>Paramagnetospirillum</taxon>
    </lineage>
</organism>
<comment type="caution">
    <text evidence="2">The sequence shown here is derived from an EMBL/GenBank/DDBJ whole genome shotgun (WGS) entry which is preliminary data.</text>
</comment>